<evidence type="ECO:0000313" key="6">
    <source>
        <dbReference type="Proteomes" id="UP000188268"/>
    </source>
</evidence>
<dbReference type="AlphaFoldDB" id="A0A1R3IHF1"/>
<keyword evidence="3" id="KW-0694">RNA-binding</keyword>
<sequence length="367" mass="41189">MGEYAIFIDNQFCGICCPATEDTGIWPNSIYHIPDRDGEEHMYVSSSETPYTSAYTIEELNLSPELLKCLCVEMKFEKLSKIQAISLPMILTAPHLDLIAEAHNGSEITTCFAIGMLSRVNLKVQAPQALCICPTRELAIQNLEELKKMGKHTGITSECTVLMDSSNYIPICKPPPIIAQVVIGTPGTIKKWIAYKKLVVSYVKLLVFDEADHMLAEDGFRDDSLRVIWDIQRISSHCQVNLVINYDLLVKYTNRTERGRHTPLESMSRSHPYTEDGKATTKGIHVAGISVGSPKYKDWILMTADMLEISCGLIAGLILFVKLKVHDTSQQHIFFNCFRVAETVLLRLFLKVSSSDTPSLQHIHLKN</sequence>
<evidence type="ECO:0000259" key="4">
    <source>
        <dbReference type="PROSITE" id="PS51192"/>
    </source>
</evidence>
<keyword evidence="2" id="KW-0547">Nucleotide-binding</keyword>
<dbReference type="Gramene" id="OMO82007">
    <property type="protein sequence ID" value="OMO82007"/>
    <property type="gene ID" value="CCACVL1_12101"/>
</dbReference>
<proteinExistence type="predicted"/>
<dbReference type="GO" id="GO:0005635">
    <property type="term" value="C:nuclear envelope"/>
    <property type="evidence" value="ECO:0007669"/>
    <property type="project" value="EnsemblPlants"/>
</dbReference>
<keyword evidence="6" id="KW-1185">Reference proteome</keyword>
<dbReference type="EMBL" id="AWWV01010057">
    <property type="protein sequence ID" value="OMO82007.1"/>
    <property type="molecule type" value="Genomic_DNA"/>
</dbReference>
<dbReference type="STRING" id="210143.A0A1R3IHF1"/>
<name>A0A1R3IHF1_COCAP</name>
<accession>A0A1R3IHF1</accession>
<evidence type="ECO:0000256" key="3">
    <source>
        <dbReference type="ARBA" id="ARBA00022884"/>
    </source>
</evidence>
<dbReference type="Gene3D" id="3.40.50.300">
    <property type="entry name" value="P-loop containing nucleotide triphosphate hydrolases"/>
    <property type="match status" value="1"/>
</dbReference>
<dbReference type="InterPro" id="IPR014001">
    <property type="entry name" value="Helicase_ATP-bd"/>
</dbReference>
<dbReference type="GO" id="GO:0005737">
    <property type="term" value="C:cytoplasm"/>
    <property type="evidence" value="ECO:0007669"/>
    <property type="project" value="EnsemblPlants"/>
</dbReference>
<dbReference type="GO" id="GO:0009408">
    <property type="term" value="P:response to heat"/>
    <property type="evidence" value="ECO:0007669"/>
    <property type="project" value="EnsemblPlants"/>
</dbReference>
<dbReference type="GO" id="GO:0003729">
    <property type="term" value="F:mRNA binding"/>
    <property type="evidence" value="ECO:0007669"/>
    <property type="project" value="EnsemblPlants"/>
</dbReference>
<keyword evidence="2" id="KW-0347">Helicase</keyword>
<keyword evidence="1" id="KW-0378">Hydrolase</keyword>
<keyword evidence="2" id="KW-0067">ATP-binding</keyword>
<dbReference type="Proteomes" id="UP000188268">
    <property type="component" value="Unassembled WGS sequence"/>
</dbReference>
<evidence type="ECO:0000313" key="5">
    <source>
        <dbReference type="EMBL" id="OMO82007.1"/>
    </source>
</evidence>
<dbReference type="PANTHER" id="PTHR47958">
    <property type="entry name" value="ATP-DEPENDENT RNA HELICASE DBP3"/>
    <property type="match status" value="1"/>
</dbReference>
<dbReference type="GO" id="GO:0005524">
    <property type="term" value="F:ATP binding"/>
    <property type="evidence" value="ECO:0007669"/>
    <property type="project" value="InterPro"/>
</dbReference>
<dbReference type="InterPro" id="IPR027417">
    <property type="entry name" value="P-loop_NTPase"/>
</dbReference>
<dbReference type="InterPro" id="IPR011545">
    <property type="entry name" value="DEAD/DEAH_box_helicase_dom"/>
</dbReference>
<evidence type="ECO:0000256" key="1">
    <source>
        <dbReference type="ARBA" id="ARBA00022801"/>
    </source>
</evidence>
<dbReference type="SUPFAM" id="SSF52540">
    <property type="entry name" value="P-loop containing nucleoside triphosphate hydrolases"/>
    <property type="match status" value="1"/>
</dbReference>
<feature type="domain" description="Helicase ATP-binding" evidence="4">
    <location>
        <begin position="89"/>
        <end position="324"/>
    </location>
</feature>
<dbReference type="PROSITE" id="PS51192">
    <property type="entry name" value="HELICASE_ATP_BIND_1"/>
    <property type="match status" value="1"/>
</dbReference>
<dbReference type="GO" id="GO:0016787">
    <property type="term" value="F:hydrolase activity"/>
    <property type="evidence" value="ECO:0007669"/>
    <property type="project" value="UniProtKB-KW"/>
</dbReference>
<dbReference type="GO" id="GO:0016973">
    <property type="term" value="P:poly(A)+ mRNA export from nucleus"/>
    <property type="evidence" value="ECO:0007669"/>
    <property type="project" value="EnsemblPlants"/>
</dbReference>
<dbReference type="SMART" id="SM00487">
    <property type="entry name" value="DEXDc"/>
    <property type="match status" value="1"/>
</dbReference>
<dbReference type="Pfam" id="PF00270">
    <property type="entry name" value="DEAD"/>
    <property type="match status" value="1"/>
</dbReference>
<protein>
    <recommendedName>
        <fullName evidence="4">Helicase ATP-binding domain-containing protein</fullName>
    </recommendedName>
</protein>
<organism evidence="5 6">
    <name type="scientific">Corchorus capsularis</name>
    <name type="common">Jute</name>
    <dbReference type="NCBI Taxonomy" id="210143"/>
    <lineage>
        <taxon>Eukaryota</taxon>
        <taxon>Viridiplantae</taxon>
        <taxon>Streptophyta</taxon>
        <taxon>Embryophyta</taxon>
        <taxon>Tracheophyta</taxon>
        <taxon>Spermatophyta</taxon>
        <taxon>Magnoliopsida</taxon>
        <taxon>eudicotyledons</taxon>
        <taxon>Gunneridae</taxon>
        <taxon>Pentapetalae</taxon>
        <taxon>rosids</taxon>
        <taxon>malvids</taxon>
        <taxon>Malvales</taxon>
        <taxon>Malvaceae</taxon>
        <taxon>Grewioideae</taxon>
        <taxon>Apeibeae</taxon>
        <taxon>Corchorus</taxon>
    </lineage>
</organism>
<dbReference type="GO" id="GO:0009737">
    <property type="term" value="P:response to abscisic acid"/>
    <property type="evidence" value="ECO:0007669"/>
    <property type="project" value="EnsemblPlants"/>
</dbReference>
<comment type="caution">
    <text evidence="5">The sequence shown here is derived from an EMBL/GenBank/DDBJ whole genome shotgun (WGS) entry which is preliminary data.</text>
</comment>
<dbReference type="GO" id="GO:0004386">
    <property type="term" value="F:helicase activity"/>
    <property type="evidence" value="ECO:0007669"/>
    <property type="project" value="UniProtKB-KW"/>
</dbReference>
<dbReference type="OrthoDB" id="10265785at2759"/>
<dbReference type="GO" id="GO:0009409">
    <property type="term" value="P:response to cold"/>
    <property type="evidence" value="ECO:0007669"/>
    <property type="project" value="EnsemblPlants"/>
</dbReference>
<gene>
    <name evidence="5" type="ORF">CCACVL1_12101</name>
</gene>
<reference evidence="5 6" key="1">
    <citation type="submission" date="2013-09" db="EMBL/GenBank/DDBJ databases">
        <title>Corchorus capsularis genome sequencing.</title>
        <authorList>
            <person name="Alam M."/>
            <person name="Haque M.S."/>
            <person name="Islam M.S."/>
            <person name="Emdad E.M."/>
            <person name="Islam M.M."/>
            <person name="Ahmed B."/>
            <person name="Halim A."/>
            <person name="Hossen Q.M.M."/>
            <person name="Hossain M.Z."/>
            <person name="Ahmed R."/>
            <person name="Khan M.M."/>
            <person name="Islam R."/>
            <person name="Rashid M.M."/>
            <person name="Khan S.A."/>
            <person name="Rahman M.S."/>
            <person name="Alam M."/>
        </authorList>
    </citation>
    <scope>NUCLEOTIDE SEQUENCE [LARGE SCALE GENOMIC DNA]</scope>
    <source>
        <strain evidence="6">cv. CVL-1</strain>
        <tissue evidence="5">Whole seedling</tissue>
    </source>
</reference>
<evidence type="ECO:0000256" key="2">
    <source>
        <dbReference type="ARBA" id="ARBA00022806"/>
    </source>
</evidence>